<proteinExistence type="inferred from homology"/>
<organism evidence="10 11">
    <name type="scientific">Cloeon dipterum</name>
    <dbReference type="NCBI Taxonomy" id="197152"/>
    <lineage>
        <taxon>Eukaryota</taxon>
        <taxon>Metazoa</taxon>
        <taxon>Ecdysozoa</taxon>
        <taxon>Arthropoda</taxon>
        <taxon>Hexapoda</taxon>
        <taxon>Insecta</taxon>
        <taxon>Pterygota</taxon>
        <taxon>Palaeoptera</taxon>
        <taxon>Ephemeroptera</taxon>
        <taxon>Pisciforma</taxon>
        <taxon>Baetidae</taxon>
        <taxon>Cloeon</taxon>
    </lineage>
</organism>
<dbReference type="GO" id="GO:0016831">
    <property type="term" value="F:carboxy-lyase activity"/>
    <property type="evidence" value="ECO:0007669"/>
    <property type="project" value="UniProtKB-KW"/>
</dbReference>
<dbReference type="Proteomes" id="UP000494165">
    <property type="component" value="Unassembled WGS sequence"/>
</dbReference>
<evidence type="ECO:0000256" key="7">
    <source>
        <dbReference type="SAM" id="MobiDB-lite"/>
    </source>
</evidence>
<name>A0A8S1CJE1_9INSE</name>
<feature type="domain" description="PDXDC1-like third" evidence="9">
    <location>
        <begin position="513"/>
        <end position="617"/>
    </location>
</feature>
<reference evidence="10 11" key="1">
    <citation type="submission" date="2020-04" db="EMBL/GenBank/DDBJ databases">
        <authorList>
            <person name="Alioto T."/>
            <person name="Alioto T."/>
            <person name="Gomez Garrido J."/>
        </authorList>
    </citation>
    <scope>NUCLEOTIDE SEQUENCE [LARGE SCALE GENOMIC DNA]</scope>
</reference>
<dbReference type="PANTHER" id="PTHR42735">
    <property type="match status" value="1"/>
</dbReference>
<keyword evidence="5" id="KW-0456">Lyase</keyword>
<dbReference type="OrthoDB" id="2161780at2759"/>
<dbReference type="InterPro" id="IPR015421">
    <property type="entry name" value="PyrdxlP-dep_Trfase_major"/>
</dbReference>
<gene>
    <name evidence="10" type="ORF">CLODIP_2_CD06784</name>
</gene>
<keyword evidence="4" id="KW-0663">Pyridoxal phosphate</keyword>
<evidence type="ECO:0000256" key="4">
    <source>
        <dbReference type="ARBA" id="ARBA00022898"/>
    </source>
</evidence>
<evidence type="ECO:0000256" key="6">
    <source>
        <dbReference type="ARBA" id="ARBA00047190"/>
    </source>
</evidence>
<dbReference type="Pfam" id="PF00282">
    <property type="entry name" value="Pyridoxal_deC"/>
    <property type="match status" value="1"/>
</dbReference>
<evidence type="ECO:0000256" key="1">
    <source>
        <dbReference type="ARBA" id="ARBA00001933"/>
    </source>
</evidence>
<evidence type="ECO:0000256" key="5">
    <source>
        <dbReference type="ARBA" id="ARBA00023239"/>
    </source>
</evidence>
<dbReference type="GO" id="GO:0019752">
    <property type="term" value="P:carboxylic acid metabolic process"/>
    <property type="evidence" value="ECO:0007669"/>
    <property type="project" value="InterPro"/>
</dbReference>
<dbReference type="EMBL" id="CADEPI010000037">
    <property type="protein sequence ID" value="CAB3368330.1"/>
    <property type="molecule type" value="Genomic_DNA"/>
</dbReference>
<evidence type="ECO:0000256" key="2">
    <source>
        <dbReference type="ARBA" id="ARBA00009533"/>
    </source>
</evidence>
<keyword evidence="11" id="KW-1185">Reference proteome</keyword>
<dbReference type="InterPro" id="IPR050477">
    <property type="entry name" value="GrpII_AminoAcid_Decarb"/>
</dbReference>
<dbReference type="Gene3D" id="3.40.640.10">
    <property type="entry name" value="Type I PLP-dependent aspartate aminotransferase-like (Major domain)"/>
    <property type="match status" value="1"/>
</dbReference>
<protein>
    <recommendedName>
        <fullName evidence="6">Pyridoxal-dependent decarboxylase domain-containing protein 1</fullName>
    </recommendedName>
</protein>
<feature type="compositionally biased region" description="Low complexity" evidence="7">
    <location>
        <begin position="735"/>
        <end position="753"/>
    </location>
</feature>
<dbReference type="AlphaFoldDB" id="A0A8S1CJE1"/>
<dbReference type="InterPro" id="IPR055103">
    <property type="entry name" value="PDXDC1-like_2nd"/>
</dbReference>
<dbReference type="InterPro" id="IPR055102">
    <property type="entry name" value="PDXDC1-like_3rd"/>
</dbReference>
<evidence type="ECO:0000256" key="3">
    <source>
        <dbReference type="ARBA" id="ARBA00022793"/>
    </source>
</evidence>
<dbReference type="PANTHER" id="PTHR42735:SF1">
    <property type="entry name" value="PYRIDOXAL-DEPENDENT DECARBOXYLASE DOMAIN-CONTAINING PROTEIN 1-RELATED"/>
    <property type="match status" value="1"/>
</dbReference>
<evidence type="ECO:0000259" key="9">
    <source>
        <dbReference type="Pfam" id="PF22937"/>
    </source>
</evidence>
<feature type="region of interest" description="Disordered" evidence="7">
    <location>
        <begin position="712"/>
        <end position="767"/>
    </location>
</feature>
<evidence type="ECO:0000259" key="8">
    <source>
        <dbReference type="Pfam" id="PF22930"/>
    </source>
</evidence>
<dbReference type="InterPro" id="IPR002129">
    <property type="entry name" value="PyrdxlP-dep_de-COase"/>
</dbReference>
<dbReference type="InterPro" id="IPR015424">
    <property type="entry name" value="PyrdxlP-dep_Trfase"/>
</dbReference>
<dbReference type="Pfam" id="PF22930">
    <property type="entry name" value="PDXDC1-like_cen"/>
    <property type="match status" value="1"/>
</dbReference>
<keyword evidence="3" id="KW-0210">Decarboxylase</keyword>
<dbReference type="Pfam" id="PF22937">
    <property type="entry name" value="PDXDC1-like_cen2"/>
    <property type="match status" value="1"/>
</dbReference>
<feature type="domain" description="PDXDC1/PDXD2 second" evidence="8">
    <location>
        <begin position="428"/>
        <end position="507"/>
    </location>
</feature>
<comment type="cofactor">
    <cofactor evidence="1">
        <name>pyridoxal 5'-phosphate</name>
        <dbReference type="ChEBI" id="CHEBI:597326"/>
    </cofactor>
</comment>
<evidence type="ECO:0000313" key="10">
    <source>
        <dbReference type="EMBL" id="CAB3368330.1"/>
    </source>
</evidence>
<evidence type="ECO:0000313" key="11">
    <source>
        <dbReference type="Proteomes" id="UP000494165"/>
    </source>
</evidence>
<comment type="caution">
    <text evidence="10">The sequence shown here is derived from an EMBL/GenBank/DDBJ whole genome shotgun (WGS) entry which is preliminary data.</text>
</comment>
<dbReference type="GO" id="GO:0030170">
    <property type="term" value="F:pyridoxal phosphate binding"/>
    <property type="evidence" value="ECO:0007669"/>
    <property type="project" value="InterPro"/>
</dbReference>
<comment type="similarity">
    <text evidence="2">Belongs to the group II decarboxylase family.</text>
</comment>
<dbReference type="SUPFAM" id="SSF53383">
    <property type="entry name" value="PLP-dependent transferases"/>
    <property type="match status" value="1"/>
</dbReference>
<accession>A0A8S1CJE1</accession>
<sequence length="767" mass="85477">MAEAGVNTKQRMPLTEVEFNASRVISRLEEAVQLEEGGHTWKVSHGLLPLPSRTKDEVLTQLEDLLLHEEGEVRARLPQLDGPGEVAITSQSIAAYASSLDRPHLQNLSIRIATDATRWLSHMFRFLDCTAFYHEDLLEGLVRITRMLLHYKYPEYLELGYEALHTKPPVIYTSTASPLGLVQHICRQVGLPLMCVRPVPCNTVFGSHQKMDVAALERAIEDDKLVDKVPLLVLADAGTTIAGHVDNIARMQEVCRKHDVWLHLKGHSLAALAIAASPTVPSRIADSMTLPVGVWFGVPALPIVTLFRTFEAAEPAPKGVRTRESTLAFLAGLSLEHSMLKMPSLPLWTALQALGREGILKRLRDAFESSEILHNKLTKFQRLRLMNQRPGGEAGSISITELVKKPISTTVLFEVTSSTVVFQFVPENHNNDERVPDYYDKLNSWLGQILQRDVQEVPLEICELDVSGVILRYCPLELSPERLPTIAHIEKFATSMEQQLEILEATVHHKETFIKLATECAHLRLVHMPQWAGLGGVRFVPDESEPDELTVQRKLELNNLNQRLVDTLRSTDAAFSMGEGENGLICVRFGMVTAETDVEELLNLVVTTGKEVEESSRFLESLTEIVKKGIETATQDLQKENAERVWQEGILRQMPVVGSFVNWWSPLSKETGIKGRSLNLTADSELCGTDLSQITGVVESTENIYRYHMQMQGVSPPGTKGPPTPLVQTPVAPPSSQHSRSSSHSSNKEQQQQLTALHTDVKINSWT</sequence>